<evidence type="ECO:0000313" key="2">
    <source>
        <dbReference type="EMBL" id="AFM04385.1"/>
    </source>
</evidence>
<organism evidence="2 3">
    <name type="scientific">Bernardetia litoralis (strain ATCC 23117 / DSM 6794 / NBRC 15988 / NCIMB 1366 / Fx l1 / Sio-4)</name>
    <name type="common">Flexibacter litoralis</name>
    <dbReference type="NCBI Taxonomy" id="880071"/>
    <lineage>
        <taxon>Bacteria</taxon>
        <taxon>Pseudomonadati</taxon>
        <taxon>Bacteroidota</taxon>
        <taxon>Cytophagia</taxon>
        <taxon>Cytophagales</taxon>
        <taxon>Bernardetiaceae</taxon>
        <taxon>Bernardetia</taxon>
    </lineage>
</organism>
<keyword evidence="1" id="KW-0732">Signal</keyword>
<evidence type="ECO:0000256" key="1">
    <source>
        <dbReference type="SAM" id="SignalP"/>
    </source>
</evidence>
<protein>
    <submittedName>
        <fullName evidence="2">Uncharacterized protein</fullName>
    </submittedName>
</protein>
<dbReference type="OrthoDB" id="9845936at2"/>
<dbReference type="HOGENOM" id="CLU_857260_0_0_10"/>
<feature type="signal peptide" evidence="1">
    <location>
        <begin position="1"/>
        <end position="27"/>
    </location>
</feature>
<keyword evidence="3" id="KW-1185">Reference proteome</keyword>
<dbReference type="AlphaFoldDB" id="I4AKA0"/>
<evidence type="ECO:0000313" key="3">
    <source>
        <dbReference type="Proteomes" id="UP000006054"/>
    </source>
</evidence>
<dbReference type="STRING" id="880071.Fleli_2001"/>
<sequence length="324" mass="37402" precursor="true">MKHNLYFNSKFLLAFLLLFIISYTLQAQDFNFKSSWKVGIEKKITRITTEKKYEADSLIESSELIENTLVKVISETKDSYTLEILKENQAMILTKVFYEEIEQELPKYKMLKLIYEVSKKTGEYKLLNWTEVKNLVDESLEQIEKTLEGTEYDGMGSLISLSVISSFMNEKATLEYMKNEIGFIFIPFSQTFTLNDTISITDSGTNPFNSAQGLSAQTHLILQKVENNTATFKQIMEIDMSEVIDMVKSMMESMTKSMNLDENSRAEKLKEIDEIEMAMNHEQVIIFDIESSWVKSVEMTMKVSGFDPQKGKRLDVTSYIVTIE</sequence>
<name>I4AKA0_BERLS</name>
<proteinExistence type="predicted"/>
<dbReference type="eggNOG" id="ENOG5033DZ8">
    <property type="taxonomic scope" value="Bacteria"/>
</dbReference>
<dbReference type="EMBL" id="CP003345">
    <property type="protein sequence ID" value="AFM04385.1"/>
    <property type="molecule type" value="Genomic_DNA"/>
</dbReference>
<dbReference type="Proteomes" id="UP000006054">
    <property type="component" value="Chromosome"/>
</dbReference>
<feature type="chain" id="PRO_5003685393" evidence="1">
    <location>
        <begin position="28"/>
        <end position="324"/>
    </location>
</feature>
<dbReference type="RefSeq" id="WP_014797834.1">
    <property type="nucleotide sequence ID" value="NC_018018.1"/>
</dbReference>
<gene>
    <name evidence="2" type="ordered locus">Fleli_2001</name>
</gene>
<dbReference type="KEGG" id="fli:Fleli_2001"/>
<accession>I4AKA0</accession>
<reference evidence="3" key="1">
    <citation type="submission" date="2012-06" db="EMBL/GenBank/DDBJ databases">
        <title>The complete genome of Flexibacter litoralis DSM 6794.</title>
        <authorList>
            <person name="Lucas S."/>
            <person name="Copeland A."/>
            <person name="Lapidus A."/>
            <person name="Glavina del Rio T."/>
            <person name="Dalin E."/>
            <person name="Tice H."/>
            <person name="Bruce D."/>
            <person name="Goodwin L."/>
            <person name="Pitluck S."/>
            <person name="Peters L."/>
            <person name="Ovchinnikova G."/>
            <person name="Lu M."/>
            <person name="Kyrpides N."/>
            <person name="Mavromatis K."/>
            <person name="Ivanova N."/>
            <person name="Brettin T."/>
            <person name="Detter J.C."/>
            <person name="Han C."/>
            <person name="Larimer F."/>
            <person name="Land M."/>
            <person name="Hauser L."/>
            <person name="Markowitz V."/>
            <person name="Cheng J.-F."/>
            <person name="Hugenholtz P."/>
            <person name="Woyke T."/>
            <person name="Wu D."/>
            <person name="Spring S."/>
            <person name="Lang E."/>
            <person name="Kopitz M."/>
            <person name="Brambilla E."/>
            <person name="Klenk H.-P."/>
            <person name="Eisen J.A."/>
        </authorList>
    </citation>
    <scope>NUCLEOTIDE SEQUENCE [LARGE SCALE GENOMIC DNA]</scope>
    <source>
        <strain evidence="3">ATCC 23117 / DSM 6794 / NBRC 15988 / NCIMB 1366 / Sio-4</strain>
    </source>
</reference>